<sequence>MAGARCAEKSDARWRGRTKKTPVRRPGLEGSKPGSREGKGKKTRGERDEAAPHGLKIGRGSTSPPAAGSAGPRRVRDKAQHPWETAKRDGARGSRAHQPRLALPPGGLRTQQASSSHWRISEKLRRQISLLRLTRMRKMTTLPRAREGGRVGSRLAHRPCPGSERVHAPARCPVATYLPASVEHPPQVGRHPRFEMFEDGSAETPPRFPPAQSLEWVANMLPTARPPSPAFCYRVLRPYAQSPQARLLGFPPCARAPIGKRDIGILGGNSDGARLARSWMRLSSTQNTRPSSSPIVQRLLHLQTAIGT</sequence>
<proteinExistence type="predicted"/>
<organism evidence="2 3">
    <name type="scientific">Lineolata rhizophorae</name>
    <dbReference type="NCBI Taxonomy" id="578093"/>
    <lineage>
        <taxon>Eukaryota</taxon>
        <taxon>Fungi</taxon>
        <taxon>Dikarya</taxon>
        <taxon>Ascomycota</taxon>
        <taxon>Pezizomycotina</taxon>
        <taxon>Dothideomycetes</taxon>
        <taxon>Dothideomycetes incertae sedis</taxon>
        <taxon>Lineolatales</taxon>
        <taxon>Lineolataceae</taxon>
        <taxon>Lineolata</taxon>
    </lineage>
</organism>
<evidence type="ECO:0000256" key="1">
    <source>
        <dbReference type="SAM" id="MobiDB-lite"/>
    </source>
</evidence>
<dbReference type="AlphaFoldDB" id="A0A6A6P7P7"/>
<feature type="region of interest" description="Disordered" evidence="1">
    <location>
        <begin position="146"/>
        <end position="166"/>
    </location>
</feature>
<protein>
    <submittedName>
        <fullName evidence="2">Uncharacterized protein</fullName>
    </submittedName>
</protein>
<feature type="compositionally biased region" description="Basic and acidic residues" evidence="1">
    <location>
        <begin position="34"/>
        <end position="51"/>
    </location>
</feature>
<feature type="compositionally biased region" description="Basic and acidic residues" evidence="1">
    <location>
        <begin position="1"/>
        <end position="14"/>
    </location>
</feature>
<evidence type="ECO:0000313" key="2">
    <source>
        <dbReference type="EMBL" id="KAF2459453.1"/>
    </source>
</evidence>
<keyword evidence="3" id="KW-1185">Reference proteome</keyword>
<dbReference type="EMBL" id="MU001675">
    <property type="protein sequence ID" value="KAF2459453.1"/>
    <property type="molecule type" value="Genomic_DNA"/>
</dbReference>
<feature type="compositionally biased region" description="Polar residues" evidence="1">
    <location>
        <begin position="109"/>
        <end position="118"/>
    </location>
</feature>
<accession>A0A6A6P7P7</accession>
<gene>
    <name evidence="2" type="ORF">BDY21DRAFT_362186</name>
</gene>
<reference evidence="2" key="1">
    <citation type="journal article" date="2020" name="Stud. Mycol.">
        <title>101 Dothideomycetes genomes: a test case for predicting lifestyles and emergence of pathogens.</title>
        <authorList>
            <person name="Haridas S."/>
            <person name="Albert R."/>
            <person name="Binder M."/>
            <person name="Bloem J."/>
            <person name="Labutti K."/>
            <person name="Salamov A."/>
            <person name="Andreopoulos B."/>
            <person name="Baker S."/>
            <person name="Barry K."/>
            <person name="Bills G."/>
            <person name="Bluhm B."/>
            <person name="Cannon C."/>
            <person name="Castanera R."/>
            <person name="Culley D."/>
            <person name="Daum C."/>
            <person name="Ezra D."/>
            <person name="Gonzalez J."/>
            <person name="Henrissat B."/>
            <person name="Kuo A."/>
            <person name="Liang C."/>
            <person name="Lipzen A."/>
            <person name="Lutzoni F."/>
            <person name="Magnuson J."/>
            <person name="Mondo S."/>
            <person name="Nolan M."/>
            <person name="Ohm R."/>
            <person name="Pangilinan J."/>
            <person name="Park H.-J."/>
            <person name="Ramirez L."/>
            <person name="Alfaro M."/>
            <person name="Sun H."/>
            <person name="Tritt A."/>
            <person name="Yoshinaga Y."/>
            <person name="Zwiers L.-H."/>
            <person name="Turgeon B."/>
            <person name="Goodwin S."/>
            <person name="Spatafora J."/>
            <person name="Crous P."/>
            <person name="Grigoriev I."/>
        </authorList>
    </citation>
    <scope>NUCLEOTIDE SEQUENCE</scope>
    <source>
        <strain evidence="2">ATCC 16933</strain>
    </source>
</reference>
<dbReference type="Proteomes" id="UP000799766">
    <property type="component" value="Unassembled WGS sequence"/>
</dbReference>
<name>A0A6A6P7P7_9PEZI</name>
<feature type="compositionally biased region" description="Basic and acidic residues" evidence="1">
    <location>
        <begin position="77"/>
        <end position="92"/>
    </location>
</feature>
<evidence type="ECO:0000313" key="3">
    <source>
        <dbReference type="Proteomes" id="UP000799766"/>
    </source>
</evidence>
<feature type="region of interest" description="Disordered" evidence="1">
    <location>
        <begin position="1"/>
        <end position="118"/>
    </location>
</feature>